<proteinExistence type="predicted"/>
<dbReference type="GO" id="GO:0008061">
    <property type="term" value="F:chitin binding"/>
    <property type="evidence" value="ECO:0007669"/>
    <property type="project" value="UniProtKB-KW"/>
</dbReference>
<evidence type="ECO:0000256" key="3">
    <source>
        <dbReference type="ARBA" id="ARBA00023026"/>
    </source>
</evidence>
<keyword evidence="8" id="KW-1185">Reference proteome</keyword>
<feature type="domain" description="LysM" evidence="6">
    <location>
        <begin position="143"/>
        <end position="190"/>
    </location>
</feature>
<sequence length="478" mass="52159">MHHCMLVTLLTTFGAASVVHGAEHVSDHWSRVSKRQDGPTAPDSAPDCTFWDTMLDISMDCKYFEDGWGMTHEQFLDYNPSVKDDCSGIKVGNSYCVEVNNGLPRPTSKTSSSTVPTTTIKPTPTGIKKPSPTQSGLIESCTDFYFAEANDRCEIIVAKYGTFTYEDFVKWNPAVGPTCGGIWAQTYYCVGVPGTQTVRPSATPTPTGIQKPSPTQSGLIDTCTSFYFAVANDRCDSIVARYGTFTYDDFVRWNPAVGATCSGIWAETYYCVGVPGTPTARPSATTKAPTPTPTPTSNTRPSPVREGMIETCNKYHFVIKDETCDTLVQKYGTFSRTQFIGWNPSVGSDCRGLWLDTWFCIGVPGTNPVTTTHPSTFATSTRAATSTWTMPCVLKFVNGAYYCVDDPKSCNPNAPANPQPSPICGCKKWHKVADKDNCDTITKMYGISRANFDKWNSAINNGGDCKTLWLGYSVCVGV</sequence>
<feature type="domain" description="LysM" evidence="6">
    <location>
        <begin position="225"/>
        <end position="272"/>
    </location>
</feature>
<dbReference type="InterPro" id="IPR018392">
    <property type="entry name" value="LysM"/>
</dbReference>
<dbReference type="PANTHER" id="PTHR34997">
    <property type="entry name" value="AM15"/>
    <property type="match status" value="1"/>
</dbReference>
<dbReference type="EMBL" id="JAGMVJ010000002">
    <property type="protein sequence ID" value="KAH7093806.1"/>
    <property type="molecule type" value="Genomic_DNA"/>
</dbReference>
<reference evidence="7" key="1">
    <citation type="journal article" date="2021" name="Nat. Commun.">
        <title>Genetic determinants of endophytism in the Arabidopsis root mycobiome.</title>
        <authorList>
            <person name="Mesny F."/>
            <person name="Miyauchi S."/>
            <person name="Thiergart T."/>
            <person name="Pickel B."/>
            <person name="Atanasova L."/>
            <person name="Karlsson M."/>
            <person name="Huettel B."/>
            <person name="Barry K.W."/>
            <person name="Haridas S."/>
            <person name="Chen C."/>
            <person name="Bauer D."/>
            <person name="Andreopoulos W."/>
            <person name="Pangilinan J."/>
            <person name="LaButti K."/>
            <person name="Riley R."/>
            <person name="Lipzen A."/>
            <person name="Clum A."/>
            <person name="Drula E."/>
            <person name="Henrissat B."/>
            <person name="Kohler A."/>
            <person name="Grigoriev I.V."/>
            <person name="Martin F.M."/>
            <person name="Hacquard S."/>
        </authorList>
    </citation>
    <scope>NUCLEOTIDE SEQUENCE</scope>
    <source>
        <strain evidence="7">MPI-SDFR-AT-0120</strain>
    </source>
</reference>
<keyword evidence="2 5" id="KW-0732">Signal</keyword>
<dbReference type="InterPro" id="IPR036779">
    <property type="entry name" value="LysM_dom_sf"/>
</dbReference>
<evidence type="ECO:0000256" key="2">
    <source>
        <dbReference type="ARBA" id="ARBA00022729"/>
    </source>
</evidence>
<evidence type="ECO:0000256" key="4">
    <source>
        <dbReference type="SAM" id="MobiDB-lite"/>
    </source>
</evidence>
<feature type="domain" description="LysM" evidence="6">
    <location>
        <begin position="314"/>
        <end position="361"/>
    </location>
</feature>
<protein>
    <recommendedName>
        <fullName evidence="6">LysM domain-containing protein</fullName>
    </recommendedName>
</protein>
<feature type="chain" id="PRO_5035471689" description="LysM domain-containing protein" evidence="5">
    <location>
        <begin position="22"/>
        <end position="478"/>
    </location>
</feature>
<feature type="region of interest" description="Disordered" evidence="4">
    <location>
        <begin position="106"/>
        <end position="135"/>
    </location>
</feature>
<feature type="compositionally biased region" description="Low complexity" evidence="4">
    <location>
        <begin position="106"/>
        <end position="133"/>
    </location>
</feature>
<dbReference type="InterPro" id="IPR052210">
    <property type="entry name" value="LysM1-like"/>
</dbReference>
<gene>
    <name evidence="7" type="ORF">FB567DRAFT_516104</name>
</gene>
<feature type="domain" description="LysM" evidence="6">
    <location>
        <begin position="428"/>
        <end position="476"/>
    </location>
</feature>
<organism evidence="7 8">
    <name type="scientific">Paraphoma chrysanthemicola</name>
    <dbReference type="NCBI Taxonomy" id="798071"/>
    <lineage>
        <taxon>Eukaryota</taxon>
        <taxon>Fungi</taxon>
        <taxon>Dikarya</taxon>
        <taxon>Ascomycota</taxon>
        <taxon>Pezizomycotina</taxon>
        <taxon>Dothideomycetes</taxon>
        <taxon>Pleosporomycetidae</taxon>
        <taxon>Pleosporales</taxon>
        <taxon>Pleosporineae</taxon>
        <taxon>Phaeosphaeriaceae</taxon>
        <taxon>Paraphoma</taxon>
    </lineage>
</organism>
<accession>A0A8K0RI90</accession>
<evidence type="ECO:0000256" key="1">
    <source>
        <dbReference type="ARBA" id="ARBA00022669"/>
    </source>
</evidence>
<dbReference type="AlphaFoldDB" id="A0A8K0RI90"/>
<evidence type="ECO:0000313" key="7">
    <source>
        <dbReference type="EMBL" id="KAH7093806.1"/>
    </source>
</evidence>
<dbReference type="OrthoDB" id="2281372at2759"/>
<keyword evidence="1" id="KW-0147">Chitin-binding</keyword>
<dbReference type="Proteomes" id="UP000813461">
    <property type="component" value="Unassembled WGS sequence"/>
</dbReference>
<feature type="region of interest" description="Disordered" evidence="4">
    <location>
        <begin position="280"/>
        <end position="305"/>
    </location>
</feature>
<evidence type="ECO:0000259" key="6">
    <source>
        <dbReference type="PROSITE" id="PS51782"/>
    </source>
</evidence>
<dbReference type="SUPFAM" id="SSF54106">
    <property type="entry name" value="LysM domain"/>
    <property type="match status" value="1"/>
</dbReference>
<evidence type="ECO:0000313" key="8">
    <source>
        <dbReference type="Proteomes" id="UP000813461"/>
    </source>
</evidence>
<dbReference type="CDD" id="cd00118">
    <property type="entry name" value="LysM"/>
    <property type="match status" value="2"/>
</dbReference>
<dbReference type="PANTHER" id="PTHR34997:SF2">
    <property type="entry name" value="LYSM DOMAIN-CONTAINING PROTEIN-RELATED"/>
    <property type="match status" value="1"/>
</dbReference>
<comment type="caution">
    <text evidence="7">The sequence shown here is derived from an EMBL/GenBank/DDBJ whole genome shotgun (WGS) entry which is preliminary data.</text>
</comment>
<feature type="signal peptide" evidence="5">
    <location>
        <begin position="1"/>
        <end position="21"/>
    </location>
</feature>
<dbReference type="Gene3D" id="3.10.350.10">
    <property type="entry name" value="LysM domain"/>
    <property type="match status" value="5"/>
</dbReference>
<name>A0A8K0RI90_9PLEO</name>
<keyword evidence="3" id="KW-0843">Virulence</keyword>
<evidence type="ECO:0000256" key="5">
    <source>
        <dbReference type="SAM" id="SignalP"/>
    </source>
</evidence>
<dbReference type="PROSITE" id="PS51782">
    <property type="entry name" value="LYSM"/>
    <property type="match status" value="4"/>
</dbReference>